<dbReference type="InterPro" id="IPR036388">
    <property type="entry name" value="WH-like_DNA-bd_sf"/>
</dbReference>
<dbReference type="SMART" id="SM00419">
    <property type="entry name" value="HTH_CRP"/>
    <property type="match status" value="1"/>
</dbReference>
<dbReference type="PANTHER" id="PTHR24567:SF74">
    <property type="entry name" value="HTH-TYPE TRANSCRIPTIONAL REGULATOR ARCR"/>
    <property type="match status" value="1"/>
</dbReference>
<evidence type="ECO:0000313" key="6">
    <source>
        <dbReference type="EMBL" id="RSM91496.1"/>
    </source>
</evidence>
<dbReference type="Proteomes" id="UP000287547">
    <property type="component" value="Unassembled WGS sequence"/>
</dbReference>
<dbReference type="PROSITE" id="PS00889">
    <property type="entry name" value="CNMP_BINDING_2"/>
    <property type="match status" value="1"/>
</dbReference>
<dbReference type="AlphaFoldDB" id="A0A428ZTT9"/>
<feature type="domain" description="HTH crp-type" evidence="5">
    <location>
        <begin position="103"/>
        <end position="175"/>
    </location>
</feature>
<feature type="domain" description="Cyclic nucleotide-binding" evidence="4">
    <location>
        <begin position="1"/>
        <end position="90"/>
    </location>
</feature>
<dbReference type="PANTHER" id="PTHR24567">
    <property type="entry name" value="CRP FAMILY TRANSCRIPTIONAL REGULATORY PROTEIN"/>
    <property type="match status" value="1"/>
</dbReference>
<dbReference type="Gene3D" id="1.10.10.10">
    <property type="entry name" value="Winged helix-like DNA-binding domain superfamily/Winged helix DNA-binding domain"/>
    <property type="match status" value="1"/>
</dbReference>
<evidence type="ECO:0000256" key="1">
    <source>
        <dbReference type="ARBA" id="ARBA00023015"/>
    </source>
</evidence>
<protein>
    <submittedName>
        <fullName evidence="6">Crp/Fnr family transcriptional regulator</fullName>
    </submittedName>
</protein>
<dbReference type="InterPro" id="IPR050397">
    <property type="entry name" value="Env_Response_Regulators"/>
</dbReference>
<dbReference type="OrthoDB" id="3690304at2"/>
<proteinExistence type="predicted"/>
<dbReference type="Pfam" id="PF13545">
    <property type="entry name" value="HTH_Crp_2"/>
    <property type="match status" value="1"/>
</dbReference>
<reference evidence="6 7" key="1">
    <citation type="submission" date="2018-05" db="EMBL/GenBank/DDBJ databases">
        <title>Evolution of GPA BGCs.</title>
        <authorList>
            <person name="Waglechner N."/>
            <person name="Wright G.D."/>
        </authorList>
    </citation>
    <scope>NUCLEOTIDE SEQUENCE [LARGE SCALE GENOMIC DNA]</scope>
    <source>
        <strain evidence="6 7">A82846</strain>
    </source>
</reference>
<dbReference type="SUPFAM" id="SSF46785">
    <property type="entry name" value="Winged helix' DNA-binding domain"/>
    <property type="match status" value="1"/>
</dbReference>
<accession>A0A428ZTT9</accession>
<dbReference type="GO" id="GO:0005829">
    <property type="term" value="C:cytosol"/>
    <property type="evidence" value="ECO:0007669"/>
    <property type="project" value="TreeGrafter"/>
</dbReference>
<evidence type="ECO:0000259" key="5">
    <source>
        <dbReference type="PROSITE" id="PS51063"/>
    </source>
</evidence>
<comment type="caution">
    <text evidence="6">The sequence shown here is derived from an EMBL/GenBank/DDBJ whole genome shotgun (WGS) entry which is preliminary data.</text>
</comment>
<dbReference type="SUPFAM" id="SSF51206">
    <property type="entry name" value="cAMP-binding domain-like"/>
    <property type="match status" value="1"/>
</dbReference>
<dbReference type="Gene3D" id="2.60.120.10">
    <property type="entry name" value="Jelly Rolls"/>
    <property type="match status" value="1"/>
</dbReference>
<organism evidence="6 7">
    <name type="scientific">Kibdelosporangium aridum</name>
    <dbReference type="NCBI Taxonomy" id="2030"/>
    <lineage>
        <taxon>Bacteria</taxon>
        <taxon>Bacillati</taxon>
        <taxon>Actinomycetota</taxon>
        <taxon>Actinomycetes</taxon>
        <taxon>Pseudonocardiales</taxon>
        <taxon>Pseudonocardiaceae</taxon>
        <taxon>Kibdelosporangium</taxon>
    </lineage>
</organism>
<keyword evidence="2" id="KW-0238">DNA-binding</keyword>
<gene>
    <name evidence="6" type="ORF">DMH04_00365</name>
</gene>
<evidence type="ECO:0000256" key="3">
    <source>
        <dbReference type="ARBA" id="ARBA00023163"/>
    </source>
</evidence>
<dbReference type="InterPro" id="IPR018490">
    <property type="entry name" value="cNMP-bd_dom_sf"/>
</dbReference>
<dbReference type="GO" id="GO:0003700">
    <property type="term" value="F:DNA-binding transcription factor activity"/>
    <property type="evidence" value="ECO:0007669"/>
    <property type="project" value="TreeGrafter"/>
</dbReference>
<evidence type="ECO:0000256" key="2">
    <source>
        <dbReference type="ARBA" id="ARBA00023125"/>
    </source>
</evidence>
<dbReference type="GO" id="GO:0003677">
    <property type="term" value="F:DNA binding"/>
    <property type="evidence" value="ECO:0007669"/>
    <property type="project" value="UniProtKB-KW"/>
</dbReference>
<dbReference type="InterPro" id="IPR000595">
    <property type="entry name" value="cNMP-bd_dom"/>
</dbReference>
<evidence type="ECO:0000313" key="7">
    <source>
        <dbReference type="Proteomes" id="UP000287547"/>
    </source>
</evidence>
<dbReference type="EMBL" id="QHKI01000001">
    <property type="protein sequence ID" value="RSM91496.1"/>
    <property type="molecule type" value="Genomic_DNA"/>
</dbReference>
<dbReference type="Pfam" id="PF00027">
    <property type="entry name" value="cNMP_binding"/>
    <property type="match status" value="1"/>
</dbReference>
<keyword evidence="3" id="KW-0804">Transcription</keyword>
<dbReference type="CDD" id="cd00038">
    <property type="entry name" value="CAP_ED"/>
    <property type="match status" value="1"/>
</dbReference>
<name>A0A428ZTT9_KIBAR</name>
<evidence type="ECO:0000259" key="4">
    <source>
        <dbReference type="PROSITE" id="PS50042"/>
    </source>
</evidence>
<keyword evidence="1" id="KW-0805">Transcription regulation</keyword>
<sequence>MRVAEIGTWVAVLRSGRVRVIGFDGGRIIATRGEGDILGEQALIDGKLRSATVQTDSPVRVLAVGVKEFDHVLGRHPRVMRVLCAVMSERLRQSDRALGSQGGDALTKVVRLLVSRAEDHGVRVEQGVSVNIGAQVNVARFLGVSRESVVRTLKALRDDGIISTRRGLVTIRDLDALRRRVE</sequence>
<dbReference type="PROSITE" id="PS51063">
    <property type="entry name" value="HTH_CRP_2"/>
    <property type="match status" value="1"/>
</dbReference>
<dbReference type="InterPro" id="IPR036390">
    <property type="entry name" value="WH_DNA-bd_sf"/>
</dbReference>
<dbReference type="PROSITE" id="PS50042">
    <property type="entry name" value="CNMP_BINDING_3"/>
    <property type="match status" value="1"/>
</dbReference>
<dbReference type="InterPro" id="IPR014710">
    <property type="entry name" value="RmlC-like_jellyroll"/>
</dbReference>
<dbReference type="InterPro" id="IPR018488">
    <property type="entry name" value="cNMP-bd_CS"/>
</dbReference>
<dbReference type="InterPro" id="IPR012318">
    <property type="entry name" value="HTH_CRP"/>
</dbReference>